<dbReference type="AlphaFoldDB" id="A0A0D0KMR1"/>
<accession>A0A0D0KMR1</accession>
<dbReference type="Pfam" id="PF13521">
    <property type="entry name" value="AAA_28"/>
    <property type="match status" value="1"/>
</dbReference>
<organism evidence="2 3">
    <name type="scientific">Pseudomonas fulva</name>
    <dbReference type="NCBI Taxonomy" id="47880"/>
    <lineage>
        <taxon>Bacteria</taxon>
        <taxon>Pseudomonadati</taxon>
        <taxon>Pseudomonadota</taxon>
        <taxon>Gammaproteobacteria</taxon>
        <taxon>Pseudomonadales</taxon>
        <taxon>Pseudomonadaceae</taxon>
        <taxon>Pseudomonas</taxon>
    </lineage>
</organism>
<gene>
    <name evidence="2" type="ORF">RU08_10840</name>
</gene>
<dbReference type="RefSeq" id="WP_042553820.1">
    <property type="nucleotide sequence ID" value="NZ_JXQW01000025.1"/>
</dbReference>
<dbReference type="InterPro" id="IPR027417">
    <property type="entry name" value="P-loop_NTPase"/>
</dbReference>
<dbReference type="InterPro" id="IPR038727">
    <property type="entry name" value="NadR/Ttd14_AAA_dom"/>
</dbReference>
<dbReference type="OrthoDB" id="7057953at2"/>
<dbReference type="CDD" id="cd02019">
    <property type="entry name" value="NK"/>
    <property type="match status" value="1"/>
</dbReference>
<sequence length="176" mass="20000">MKVLVLTGPESSGKSWLANGLQQRFGGIIVGEYVRHFIDSEQRDTCYADIPTIARGQLAWEDAAREKLPQLLILDTHLLSNILWSHELFGDCPDWMEQALLERQYHLHLLLDPRGVEWVSDGQRCQPELAQRIAFHQACAAWLTAHEQTVVEIAGTWSERQNEVIGLVETWLATGE</sequence>
<evidence type="ECO:0000313" key="3">
    <source>
        <dbReference type="Proteomes" id="UP000032068"/>
    </source>
</evidence>
<dbReference type="SUPFAM" id="SSF52540">
    <property type="entry name" value="P-loop containing nucleoside triphosphate hydrolases"/>
    <property type="match status" value="1"/>
</dbReference>
<proteinExistence type="predicted"/>
<dbReference type="Gene3D" id="3.40.50.300">
    <property type="entry name" value="P-loop containing nucleotide triphosphate hydrolases"/>
    <property type="match status" value="1"/>
</dbReference>
<dbReference type="EMBL" id="JXQW01000025">
    <property type="protein sequence ID" value="KIQ00835.1"/>
    <property type="molecule type" value="Genomic_DNA"/>
</dbReference>
<dbReference type="Proteomes" id="UP000032068">
    <property type="component" value="Unassembled WGS sequence"/>
</dbReference>
<dbReference type="PANTHER" id="PTHR37512">
    <property type="entry name" value="TRIFUNCTIONAL NAD BIOSYNTHESIS/REGULATOR PROTEIN NADR"/>
    <property type="match status" value="1"/>
</dbReference>
<reference evidence="2 3" key="1">
    <citation type="submission" date="2014-12" db="EMBL/GenBank/DDBJ databases">
        <title>16Stimator: statistical estimation of ribosomal gene copy numbers from draft genome assemblies.</title>
        <authorList>
            <person name="Perisin M.A."/>
            <person name="Vetter M."/>
            <person name="Gilbert J.A."/>
            <person name="Bergelson J."/>
        </authorList>
    </citation>
    <scope>NUCLEOTIDE SEQUENCE [LARGE SCALE GENOMIC DNA]</scope>
    <source>
        <strain evidence="2 3">MEJ086</strain>
    </source>
</reference>
<name>A0A0D0KMR1_9PSED</name>
<protein>
    <submittedName>
        <fullName evidence="2">N-acetylglucosamine-6-sulfatase</fullName>
    </submittedName>
</protein>
<dbReference type="InterPro" id="IPR052735">
    <property type="entry name" value="NAD_biosynth-regulator"/>
</dbReference>
<dbReference type="PANTHER" id="PTHR37512:SF1">
    <property type="entry name" value="NADR_TTD14 AAA DOMAIN-CONTAINING PROTEIN"/>
    <property type="match status" value="1"/>
</dbReference>
<evidence type="ECO:0000313" key="2">
    <source>
        <dbReference type="EMBL" id="KIQ00835.1"/>
    </source>
</evidence>
<comment type="caution">
    <text evidence="2">The sequence shown here is derived from an EMBL/GenBank/DDBJ whole genome shotgun (WGS) entry which is preliminary data.</text>
</comment>
<evidence type="ECO:0000259" key="1">
    <source>
        <dbReference type="Pfam" id="PF13521"/>
    </source>
</evidence>
<feature type="domain" description="NadR/Ttd14 AAA" evidence="1">
    <location>
        <begin position="5"/>
        <end position="160"/>
    </location>
</feature>